<name>A0A6P7S5J2_9MOLL</name>
<dbReference type="InterPro" id="IPR003959">
    <property type="entry name" value="ATPase_AAA_core"/>
</dbReference>
<dbReference type="InterPro" id="IPR021911">
    <property type="entry name" value="ATAD3_N"/>
</dbReference>
<dbReference type="Pfam" id="PF00004">
    <property type="entry name" value="AAA"/>
    <property type="match status" value="1"/>
</dbReference>
<evidence type="ECO:0000256" key="3">
    <source>
        <dbReference type="ARBA" id="ARBA00022741"/>
    </source>
</evidence>
<evidence type="ECO:0000313" key="12">
    <source>
        <dbReference type="Proteomes" id="UP000515154"/>
    </source>
</evidence>
<dbReference type="GO" id="GO:0016887">
    <property type="term" value="F:ATP hydrolysis activity"/>
    <property type="evidence" value="ECO:0007669"/>
    <property type="project" value="InterPro"/>
</dbReference>
<dbReference type="InterPro" id="IPR027417">
    <property type="entry name" value="P-loop_NTPase"/>
</dbReference>
<keyword evidence="9" id="KW-1135">Mitochondrion nucleoid</keyword>
<keyword evidence="4" id="KW-0999">Mitochondrion inner membrane</keyword>
<evidence type="ECO:0000313" key="13">
    <source>
        <dbReference type="RefSeq" id="XP_029633430.1"/>
    </source>
</evidence>
<dbReference type="GO" id="GO:0007005">
    <property type="term" value="P:mitochondrion organization"/>
    <property type="evidence" value="ECO:0007669"/>
    <property type="project" value="TreeGrafter"/>
</dbReference>
<dbReference type="KEGG" id="osn:115209268"/>
<dbReference type="PANTHER" id="PTHR23075">
    <property type="entry name" value="PUTATIVE ATP-ASE"/>
    <property type="match status" value="1"/>
</dbReference>
<comment type="subcellular location">
    <subcellularLocation>
        <location evidence="1">Mitochondrion inner membrane</location>
    </subcellularLocation>
    <subcellularLocation>
        <location evidence="2">Mitochondrion matrix</location>
        <location evidence="2">Mitochondrion nucleoid</location>
    </subcellularLocation>
</comment>
<organism evidence="12 13">
    <name type="scientific">Octopus sinensis</name>
    <name type="common">East Asian common octopus</name>
    <dbReference type="NCBI Taxonomy" id="2607531"/>
    <lineage>
        <taxon>Eukaryota</taxon>
        <taxon>Metazoa</taxon>
        <taxon>Spiralia</taxon>
        <taxon>Lophotrochozoa</taxon>
        <taxon>Mollusca</taxon>
        <taxon>Cephalopoda</taxon>
        <taxon>Coleoidea</taxon>
        <taxon>Octopodiformes</taxon>
        <taxon>Octopoda</taxon>
        <taxon>Incirrata</taxon>
        <taxon>Octopodidae</taxon>
        <taxon>Octopus</taxon>
    </lineage>
</organism>
<dbReference type="Pfam" id="PF12037">
    <property type="entry name" value="ATAD3_N"/>
    <property type="match status" value="1"/>
</dbReference>
<keyword evidence="12" id="KW-1185">Reference proteome</keyword>
<feature type="compositionally biased region" description="Pro residues" evidence="10">
    <location>
        <begin position="623"/>
        <end position="642"/>
    </location>
</feature>
<accession>A0A6P7S5J2</accession>
<evidence type="ECO:0000256" key="9">
    <source>
        <dbReference type="ARBA" id="ARBA00023271"/>
    </source>
</evidence>
<keyword evidence="3" id="KW-0547">Nucleotide-binding</keyword>
<evidence type="ECO:0000256" key="8">
    <source>
        <dbReference type="ARBA" id="ARBA00023136"/>
    </source>
</evidence>
<evidence type="ECO:0000256" key="2">
    <source>
        <dbReference type="ARBA" id="ARBA00004436"/>
    </source>
</evidence>
<feature type="domain" description="AAA+ ATPase" evidence="11">
    <location>
        <begin position="346"/>
        <end position="479"/>
    </location>
</feature>
<evidence type="ECO:0000256" key="6">
    <source>
        <dbReference type="ARBA" id="ARBA00023054"/>
    </source>
</evidence>
<evidence type="ECO:0000259" key="11">
    <source>
        <dbReference type="SMART" id="SM00382"/>
    </source>
</evidence>
<keyword evidence="5" id="KW-0067">ATP-binding</keyword>
<dbReference type="AlphaFoldDB" id="A0A6P7S5J2"/>
<keyword evidence="7" id="KW-0496">Mitochondrion</keyword>
<feature type="compositionally biased region" description="Low complexity" evidence="10">
    <location>
        <begin position="608"/>
        <end position="622"/>
    </location>
</feature>
<feature type="region of interest" description="Disordered" evidence="10">
    <location>
        <begin position="593"/>
        <end position="642"/>
    </location>
</feature>
<evidence type="ECO:0000256" key="4">
    <source>
        <dbReference type="ARBA" id="ARBA00022792"/>
    </source>
</evidence>
<dbReference type="PANTHER" id="PTHR23075:SF0">
    <property type="entry name" value="ATPASE FAMILY AAA DOMAIN-CONTAINING PROTEIN 3"/>
    <property type="match status" value="1"/>
</dbReference>
<dbReference type="GO" id="GO:0008270">
    <property type="term" value="F:zinc ion binding"/>
    <property type="evidence" value="ECO:0007669"/>
    <property type="project" value="TreeGrafter"/>
</dbReference>
<sequence>MSWLFGIKKDQHIGEAPQFPLPMPPSSSGGSGGKGDDDSASSLNSKMEAYRFDSAALERAAKAAKDLESSKFSREALDLTKMQEATLQAKYQKEMKEYEAHVAQQKIEEQRVIQEEKRKSMAEETRQYQQRAQYQDQLARKRYDEQLAQQARMNEENLKKQEESTARQEALKKATVEHEADVLHKHKMMRLRAKIQEKAKVDRENWDLIQKEIKLKGAEHRETILKSIETAGDVLGTGFMAFIKDWDRVSATVAGLTMLAIGVYTAKYGTNVAANYIQARLGKPSLIRETSRFSLTETVKHPVKTYKRIASKAEDSLKGIVLHPDLERRLRDIAIATKHTKKNKGYYRNLLMYGPPGTGKTMFAKSLAEHSGMDYAIMTGGDVAPMGREGVTAMHKVFDWAKTSRRGLLLFVDESDAFLKKRNREQISEDLRATLNAFLYRTGEQSNKFMLVLSSNQPEQFDWAINDRLDEMVEFVLPTLSERERMVRQYFDEFVLKPATEGKRRLKVAQFDYGVKCSEIAVRTDGLSGREIAKLGVAWQATAYASDDGVLTEQMIDSIVDNAIRQHSQKVLWQDDKQTSLFLQPQDSLISSVLKSEASPSTQPPSPSSASSSPSSTTASLSSPPPSPPPTPPPPPPPPSTS</sequence>
<keyword evidence="8" id="KW-0472">Membrane</keyword>
<dbReference type="GO" id="GO:0005743">
    <property type="term" value="C:mitochondrial inner membrane"/>
    <property type="evidence" value="ECO:0007669"/>
    <property type="project" value="UniProtKB-SubCell"/>
</dbReference>
<dbReference type="SMART" id="SM00382">
    <property type="entry name" value="AAA"/>
    <property type="match status" value="1"/>
</dbReference>
<evidence type="ECO:0000256" key="5">
    <source>
        <dbReference type="ARBA" id="ARBA00022840"/>
    </source>
</evidence>
<evidence type="ECO:0000256" key="7">
    <source>
        <dbReference type="ARBA" id="ARBA00023128"/>
    </source>
</evidence>
<dbReference type="GO" id="GO:0005524">
    <property type="term" value="F:ATP binding"/>
    <property type="evidence" value="ECO:0007669"/>
    <property type="project" value="UniProtKB-KW"/>
</dbReference>
<dbReference type="SUPFAM" id="SSF52540">
    <property type="entry name" value="P-loop containing nucleoside triphosphate hydrolases"/>
    <property type="match status" value="1"/>
</dbReference>
<dbReference type="InterPro" id="IPR003593">
    <property type="entry name" value="AAA+_ATPase"/>
</dbReference>
<dbReference type="Proteomes" id="UP000515154">
    <property type="component" value="Linkage group LG3"/>
</dbReference>
<keyword evidence="6" id="KW-0175">Coiled coil</keyword>
<dbReference type="GO" id="GO:0042645">
    <property type="term" value="C:mitochondrial nucleoid"/>
    <property type="evidence" value="ECO:0007669"/>
    <property type="project" value="UniProtKB-SubCell"/>
</dbReference>
<dbReference type="FunFam" id="3.40.50.300:FF:000470">
    <property type="entry name" value="ATPase family, AAA domain containing 3A"/>
    <property type="match status" value="1"/>
</dbReference>
<proteinExistence type="predicted"/>
<gene>
    <name evidence="13" type="primary">LOC115209268</name>
</gene>
<evidence type="ECO:0000256" key="10">
    <source>
        <dbReference type="SAM" id="MobiDB-lite"/>
    </source>
</evidence>
<feature type="region of interest" description="Disordered" evidence="10">
    <location>
        <begin position="14"/>
        <end position="46"/>
    </location>
</feature>
<dbReference type="Gene3D" id="3.40.50.300">
    <property type="entry name" value="P-loop containing nucleotide triphosphate hydrolases"/>
    <property type="match status" value="1"/>
</dbReference>
<protein>
    <submittedName>
        <fullName evidence="13">ATPase family AAA domain-containing protein 3</fullName>
    </submittedName>
</protein>
<dbReference type="RefSeq" id="XP_029633430.1">
    <property type="nucleotide sequence ID" value="XM_029777570.2"/>
</dbReference>
<dbReference type="CDD" id="cd19512">
    <property type="entry name" value="RecA-like_ATAD3-like"/>
    <property type="match status" value="1"/>
</dbReference>
<evidence type="ECO:0000256" key="1">
    <source>
        <dbReference type="ARBA" id="ARBA00004273"/>
    </source>
</evidence>
<reference evidence="13" key="1">
    <citation type="submission" date="2025-08" db="UniProtKB">
        <authorList>
            <consortium name="RefSeq"/>
        </authorList>
    </citation>
    <scope>IDENTIFICATION</scope>
</reference>